<feature type="compositionally biased region" description="Basic and acidic residues" evidence="1">
    <location>
        <begin position="189"/>
        <end position="202"/>
    </location>
</feature>
<protein>
    <submittedName>
        <fullName evidence="3">Sperm surface protein Sp17</fullName>
    </submittedName>
</protein>
<comment type="caution">
    <text evidence="3">The sequence shown here is derived from an EMBL/GenBank/DDBJ whole genome shotgun (WGS) entry which is preliminary data.</text>
</comment>
<dbReference type="Gene3D" id="1.20.890.10">
    <property type="entry name" value="cAMP-dependent protein kinase regulatory subunit, dimerization-anchoring domain"/>
    <property type="match status" value="1"/>
</dbReference>
<feature type="compositionally biased region" description="Basic and acidic residues" evidence="1">
    <location>
        <begin position="217"/>
        <end position="234"/>
    </location>
</feature>
<dbReference type="EMBL" id="VIIS01000870">
    <property type="protein sequence ID" value="KAF0304123.1"/>
    <property type="molecule type" value="Genomic_DNA"/>
</dbReference>
<keyword evidence="4" id="KW-1185">Reference proteome</keyword>
<dbReference type="AlphaFoldDB" id="A0A6A4WDN9"/>
<dbReference type="InterPro" id="IPR000048">
    <property type="entry name" value="IQ_motif_EF-hand-BS"/>
</dbReference>
<dbReference type="InterPro" id="IPR047579">
    <property type="entry name" value="DD_CABYR_SP17"/>
</dbReference>
<dbReference type="SMART" id="SM00015">
    <property type="entry name" value="IQ"/>
    <property type="match status" value="1"/>
</dbReference>
<evidence type="ECO:0000259" key="2">
    <source>
        <dbReference type="SMART" id="SM00394"/>
    </source>
</evidence>
<evidence type="ECO:0000256" key="1">
    <source>
        <dbReference type="SAM" id="MobiDB-lite"/>
    </source>
</evidence>
<feature type="domain" description="RIIa" evidence="2">
    <location>
        <begin position="17"/>
        <end position="54"/>
    </location>
</feature>
<name>A0A6A4WDN9_AMPAM</name>
<feature type="compositionally biased region" description="Low complexity" evidence="1">
    <location>
        <begin position="377"/>
        <end position="392"/>
    </location>
</feature>
<feature type="compositionally biased region" description="Basic and acidic residues" evidence="1">
    <location>
        <begin position="69"/>
        <end position="80"/>
    </location>
</feature>
<dbReference type="Pfam" id="PF00612">
    <property type="entry name" value="IQ"/>
    <property type="match status" value="1"/>
</dbReference>
<dbReference type="InterPro" id="IPR003117">
    <property type="entry name" value="cAMP_dep_PK_reg_su_I/II_a/b"/>
</dbReference>
<proteinExistence type="predicted"/>
<feature type="region of interest" description="Disordered" evidence="1">
    <location>
        <begin position="69"/>
        <end position="96"/>
    </location>
</feature>
<sequence length="432" mass="46522">MEDYNAINSFPRPNLPDGFRTLLFSLSKEVLREQPINLYEFCADFFGRRLLNRGDSWVSFKERYDIRKKERASEEAKQKTLPDAVTESTTDLPPAEEFTPQQEEAVVKIQAGVRGMLARRSLTRSDGNAQAEHERWLHPQEQLERDLQTISESISFAQLESTDGVWEECQRWLHPADQLQRDYERTVSEPVECAHRRDRGPSLEDATAAAAASAALEEARRAMPREPPPQKDEDSAPEPPERAGSPPEVASLAHSAVSLGNAEVAHSPTPAARAPSIASVRSARASEVSLADRAEPAAHSAGERAASLEVISTERVPPATQSPSPPPPPPTDVLDGQTTSSQVDLATENPEPAEAERAGSPPEVGSPKHSDVQLAEGRQSPGAAAGRAGSPSEALTPQHSDVDVAEAAPQDGPQGPERAGSPPEAGADTAEQ</sequence>
<dbReference type="PROSITE" id="PS50096">
    <property type="entry name" value="IQ"/>
    <property type="match status" value="1"/>
</dbReference>
<evidence type="ECO:0000313" key="4">
    <source>
        <dbReference type="Proteomes" id="UP000440578"/>
    </source>
</evidence>
<dbReference type="SMART" id="SM00394">
    <property type="entry name" value="RIIa"/>
    <property type="match status" value="1"/>
</dbReference>
<gene>
    <name evidence="3" type="primary">SPA17</name>
    <name evidence="3" type="ORF">FJT64_023986</name>
</gene>
<feature type="region of interest" description="Disordered" evidence="1">
    <location>
        <begin position="189"/>
        <end position="432"/>
    </location>
</feature>
<feature type="compositionally biased region" description="Low complexity" evidence="1">
    <location>
        <begin position="271"/>
        <end position="289"/>
    </location>
</feature>
<organism evidence="3 4">
    <name type="scientific">Amphibalanus amphitrite</name>
    <name type="common">Striped barnacle</name>
    <name type="synonym">Balanus amphitrite</name>
    <dbReference type="NCBI Taxonomy" id="1232801"/>
    <lineage>
        <taxon>Eukaryota</taxon>
        <taxon>Metazoa</taxon>
        <taxon>Ecdysozoa</taxon>
        <taxon>Arthropoda</taxon>
        <taxon>Crustacea</taxon>
        <taxon>Multicrustacea</taxon>
        <taxon>Cirripedia</taxon>
        <taxon>Thoracica</taxon>
        <taxon>Thoracicalcarea</taxon>
        <taxon>Balanomorpha</taxon>
        <taxon>Balanoidea</taxon>
        <taxon>Balanidae</taxon>
        <taxon>Amphibalaninae</taxon>
        <taxon>Amphibalanus</taxon>
    </lineage>
</organism>
<dbReference type="CDD" id="cd12100">
    <property type="entry name" value="DD_CABYR_SP17"/>
    <property type="match status" value="1"/>
</dbReference>
<accession>A0A6A4WDN9</accession>
<dbReference type="Pfam" id="PF02197">
    <property type="entry name" value="RIIa"/>
    <property type="match status" value="1"/>
</dbReference>
<feature type="compositionally biased region" description="Low complexity" evidence="1">
    <location>
        <begin position="206"/>
        <end position="216"/>
    </location>
</feature>
<reference evidence="3 4" key="1">
    <citation type="submission" date="2019-07" db="EMBL/GenBank/DDBJ databases">
        <title>Draft genome assembly of a fouling barnacle, Amphibalanus amphitrite (Darwin, 1854): The first reference genome for Thecostraca.</title>
        <authorList>
            <person name="Kim W."/>
        </authorList>
    </citation>
    <scope>NUCLEOTIDE SEQUENCE [LARGE SCALE GENOMIC DNA]</scope>
    <source>
        <strain evidence="3">SNU_AA5</strain>
        <tissue evidence="3">Soma without cirri and trophi</tissue>
    </source>
</reference>
<dbReference type="Proteomes" id="UP000440578">
    <property type="component" value="Unassembled WGS sequence"/>
</dbReference>
<evidence type="ECO:0000313" key="3">
    <source>
        <dbReference type="EMBL" id="KAF0304123.1"/>
    </source>
</evidence>
<dbReference type="SUPFAM" id="SSF47391">
    <property type="entry name" value="Dimerization-anchoring domain of cAMP-dependent PK regulatory subunit"/>
    <property type="match status" value="1"/>
</dbReference>